<dbReference type="Pfam" id="PF04290">
    <property type="entry name" value="DctQ"/>
    <property type="match status" value="1"/>
</dbReference>
<dbReference type="Proteomes" id="UP000221168">
    <property type="component" value="Unassembled WGS sequence"/>
</dbReference>
<evidence type="ECO:0000256" key="2">
    <source>
        <dbReference type="ARBA" id="ARBA00022448"/>
    </source>
</evidence>
<comment type="subunit">
    <text evidence="9">The complex comprises the extracytoplasmic solute receptor protein and the two transmembrane proteins.</text>
</comment>
<protein>
    <recommendedName>
        <fullName evidence="9">TRAP transporter small permease protein</fullName>
    </recommendedName>
</protein>
<keyword evidence="5 9" id="KW-0812">Transmembrane</keyword>
<evidence type="ECO:0000256" key="1">
    <source>
        <dbReference type="ARBA" id="ARBA00004429"/>
    </source>
</evidence>
<evidence type="ECO:0000313" key="11">
    <source>
        <dbReference type="EMBL" id="PHP67757.1"/>
    </source>
</evidence>
<dbReference type="GO" id="GO:0015740">
    <property type="term" value="P:C4-dicarboxylate transport"/>
    <property type="evidence" value="ECO:0007669"/>
    <property type="project" value="TreeGrafter"/>
</dbReference>
<sequence>MLRRVEFACAALLLAAVVILVGVASVARAIGSPIIWSVEIAQLLFLWLCVFSIDLALQDQRHFGIGLLLDNVPPAARNIIEMVNLVVLIALLLYLIRYAWKNMILMHPRLDGALQIPGSYFHASMVFGFVLMIRTLCARLIRDFRKGRAA</sequence>
<feature type="transmembrane region" description="Helical" evidence="9">
    <location>
        <begin position="120"/>
        <end position="141"/>
    </location>
</feature>
<evidence type="ECO:0000256" key="8">
    <source>
        <dbReference type="ARBA" id="ARBA00038436"/>
    </source>
</evidence>
<evidence type="ECO:0000313" key="12">
    <source>
        <dbReference type="Proteomes" id="UP000221168"/>
    </source>
</evidence>
<keyword evidence="12" id="KW-1185">Reference proteome</keyword>
<dbReference type="GO" id="GO:0005886">
    <property type="term" value="C:plasma membrane"/>
    <property type="evidence" value="ECO:0007669"/>
    <property type="project" value="UniProtKB-SubCell"/>
</dbReference>
<dbReference type="PANTHER" id="PTHR35011:SF2">
    <property type="entry name" value="2,3-DIKETO-L-GULONATE TRAP TRANSPORTER SMALL PERMEASE PROTEIN YIAM"/>
    <property type="match status" value="1"/>
</dbReference>
<keyword evidence="6 9" id="KW-1133">Transmembrane helix</keyword>
<evidence type="ECO:0000259" key="10">
    <source>
        <dbReference type="Pfam" id="PF04290"/>
    </source>
</evidence>
<comment type="subcellular location">
    <subcellularLocation>
        <location evidence="1 9">Cell inner membrane</location>
        <topology evidence="1 9">Multi-pass membrane protein</topology>
    </subcellularLocation>
</comment>
<evidence type="ECO:0000256" key="5">
    <source>
        <dbReference type="ARBA" id="ARBA00022692"/>
    </source>
</evidence>
<organism evidence="11 12">
    <name type="scientific">Zhengella mangrovi</name>
    <dbReference type="NCBI Taxonomy" id="1982044"/>
    <lineage>
        <taxon>Bacteria</taxon>
        <taxon>Pseudomonadati</taxon>
        <taxon>Pseudomonadota</taxon>
        <taxon>Alphaproteobacteria</taxon>
        <taxon>Hyphomicrobiales</taxon>
        <taxon>Notoacmeibacteraceae</taxon>
        <taxon>Zhengella</taxon>
    </lineage>
</organism>
<comment type="function">
    <text evidence="9">Part of the tripartite ATP-independent periplasmic (TRAP) transport system.</text>
</comment>
<evidence type="ECO:0000256" key="9">
    <source>
        <dbReference type="RuleBase" id="RU369079"/>
    </source>
</evidence>
<dbReference type="PANTHER" id="PTHR35011">
    <property type="entry name" value="2,3-DIKETO-L-GULONATE TRAP TRANSPORTER SMALL PERMEASE PROTEIN YIAM"/>
    <property type="match status" value="1"/>
</dbReference>
<dbReference type="EMBL" id="PDVP01000003">
    <property type="protein sequence ID" value="PHP67757.1"/>
    <property type="molecule type" value="Genomic_DNA"/>
</dbReference>
<name>A0A2G1QQC2_9HYPH</name>
<feature type="domain" description="Tripartite ATP-independent periplasmic transporters DctQ component" evidence="10">
    <location>
        <begin position="18"/>
        <end position="145"/>
    </location>
</feature>
<dbReference type="InterPro" id="IPR055348">
    <property type="entry name" value="DctQ"/>
</dbReference>
<keyword evidence="3" id="KW-1003">Cell membrane</keyword>
<comment type="similarity">
    <text evidence="8 9">Belongs to the TRAP transporter small permease family.</text>
</comment>
<evidence type="ECO:0000256" key="6">
    <source>
        <dbReference type="ARBA" id="ARBA00022989"/>
    </source>
</evidence>
<dbReference type="InterPro" id="IPR007387">
    <property type="entry name" value="TRAP_DctQ"/>
</dbReference>
<keyword evidence="7 9" id="KW-0472">Membrane</keyword>
<dbReference type="AlphaFoldDB" id="A0A2G1QQC2"/>
<proteinExistence type="inferred from homology"/>
<comment type="caution">
    <text evidence="9">Lacks conserved residue(s) required for the propagation of feature annotation.</text>
</comment>
<gene>
    <name evidence="11" type="ORF">CSC94_08710</name>
</gene>
<feature type="transmembrane region" description="Helical" evidence="9">
    <location>
        <begin position="78"/>
        <end position="100"/>
    </location>
</feature>
<keyword evidence="4 9" id="KW-0997">Cell inner membrane</keyword>
<evidence type="ECO:0000256" key="4">
    <source>
        <dbReference type="ARBA" id="ARBA00022519"/>
    </source>
</evidence>
<feature type="transmembrane region" description="Helical" evidence="9">
    <location>
        <begin position="39"/>
        <end position="57"/>
    </location>
</feature>
<reference evidence="11 12" key="1">
    <citation type="submission" date="2017-10" db="EMBL/GenBank/DDBJ databases">
        <title>Sedimentibacterium mangrovi gen. nov., sp. nov., a novel member of family Phyllobacteriacea isolated from mangrove sediment.</title>
        <authorList>
            <person name="Liao H."/>
            <person name="Tian Y."/>
        </authorList>
    </citation>
    <scope>NUCLEOTIDE SEQUENCE [LARGE SCALE GENOMIC DNA]</scope>
    <source>
        <strain evidence="11 12">X9-2-2</strain>
    </source>
</reference>
<evidence type="ECO:0000256" key="3">
    <source>
        <dbReference type="ARBA" id="ARBA00022475"/>
    </source>
</evidence>
<dbReference type="RefSeq" id="WP_099305924.1">
    <property type="nucleotide sequence ID" value="NZ_PDVP01000003.1"/>
</dbReference>
<dbReference type="OrthoDB" id="7843639at2"/>
<keyword evidence="2 9" id="KW-0813">Transport</keyword>
<dbReference type="GO" id="GO:0022857">
    <property type="term" value="F:transmembrane transporter activity"/>
    <property type="evidence" value="ECO:0007669"/>
    <property type="project" value="UniProtKB-UniRule"/>
</dbReference>
<comment type="caution">
    <text evidence="11">The sequence shown here is derived from an EMBL/GenBank/DDBJ whole genome shotgun (WGS) entry which is preliminary data.</text>
</comment>
<accession>A0A2G1QQC2</accession>
<evidence type="ECO:0000256" key="7">
    <source>
        <dbReference type="ARBA" id="ARBA00023136"/>
    </source>
</evidence>